<gene>
    <name evidence="3" type="ORF">A3D78_05675</name>
</gene>
<evidence type="ECO:0000256" key="2">
    <source>
        <dbReference type="SAM" id="Phobius"/>
    </source>
</evidence>
<name>A0A1F6A3Q5_9BACT</name>
<evidence type="ECO:0000313" key="4">
    <source>
        <dbReference type="Proteomes" id="UP000176253"/>
    </source>
</evidence>
<dbReference type="AlphaFoldDB" id="A0A1F6A3Q5"/>
<protein>
    <submittedName>
        <fullName evidence="3">Uncharacterized protein</fullName>
    </submittedName>
</protein>
<keyword evidence="2" id="KW-0812">Transmembrane</keyword>
<keyword evidence="2" id="KW-0472">Membrane</keyword>
<sequence>MTTPPVAQQQNFFQRPWVRRGGLILLGLIVLGLLFALWILGPTKTVNVPGPERTVIVTQEVIKTVEVPGGKEIVIETQEVVQTVIVTDEVPAEGTPMPLAETQVVYTGFPATASEVIRAFKLVGVREGDIQPCPDGQGGVEPECWEVKISPFTISNPLDCWLEGFRHNAGELRPGNYNRPELSGIPPHSEEILVDSGVTIRSCSAAAAAPTPGPLALDQEIESSIEGFPTSGEEAALMFSVDLENAELWACGEGHCFIFRSKVKGVPFNASNPTNCWMDGYRWIGGEVRPGYEQEEDAPKISVPPNSQNILVEEIVIRPCQNGMPTPDPATFTSGWTTVDEVVATFHLSNASVTPCSDEENCWDVRPFTAGTFFSITNTSSCWQDGYRAEPGELRPGQSDPKTSFPPGFSGGGEAARLRPCEVVDP</sequence>
<organism evidence="3 4">
    <name type="scientific">Candidatus Gottesmanbacteria bacterium RIFCSPHIGHO2_02_FULL_39_14</name>
    <dbReference type="NCBI Taxonomy" id="1798383"/>
    <lineage>
        <taxon>Bacteria</taxon>
        <taxon>Candidatus Gottesmaniibacteriota</taxon>
    </lineage>
</organism>
<evidence type="ECO:0000313" key="3">
    <source>
        <dbReference type="EMBL" id="OGG18917.1"/>
    </source>
</evidence>
<dbReference type="EMBL" id="MFJM01000012">
    <property type="protein sequence ID" value="OGG18917.1"/>
    <property type="molecule type" value="Genomic_DNA"/>
</dbReference>
<dbReference type="Proteomes" id="UP000176253">
    <property type="component" value="Unassembled WGS sequence"/>
</dbReference>
<keyword evidence="2" id="KW-1133">Transmembrane helix</keyword>
<reference evidence="3 4" key="1">
    <citation type="journal article" date="2016" name="Nat. Commun.">
        <title>Thousands of microbial genomes shed light on interconnected biogeochemical processes in an aquifer system.</title>
        <authorList>
            <person name="Anantharaman K."/>
            <person name="Brown C.T."/>
            <person name="Hug L.A."/>
            <person name="Sharon I."/>
            <person name="Castelle C.J."/>
            <person name="Probst A.J."/>
            <person name="Thomas B.C."/>
            <person name="Singh A."/>
            <person name="Wilkins M.J."/>
            <person name="Karaoz U."/>
            <person name="Brodie E.L."/>
            <person name="Williams K.H."/>
            <person name="Hubbard S.S."/>
            <person name="Banfield J.F."/>
        </authorList>
    </citation>
    <scope>NUCLEOTIDE SEQUENCE [LARGE SCALE GENOMIC DNA]</scope>
</reference>
<accession>A0A1F6A3Q5</accession>
<evidence type="ECO:0000256" key="1">
    <source>
        <dbReference type="SAM" id="MobiDB-lite"/>
    </source>
</evidence>
<feature type="region of interest" description="Disordered" evidence="1">
    <location>
        <begin position="387"/>
        <end position="426"/>
    </location>
</feature>
<feature type="transmembrane region" description="Helical" evidence="2">
    <location>
        <begin position="21"/>
        <end position="41"/>
    </location>
</feature>
<proteinExistence type="predicted"/>
<feature type="compositionally biased region" description="Basic and acidic residues" evidence="1">
    <location>
        <begin position="416"/>
        <end position="426"/>
    </location>
</feature>
<comment type="caution">
    <text evidence="3">The sequence shown here is derived from an EMBL/GenBank/DDBJ whole genome shotgun (WGS) entry which is preliminary data.</text>
</comment>